<organism evidence="2 3">
    <name type="scientific">Polystyrenella longa</name>
    <dbReference type="NCBI Taxonomy" id="2528007"/>
    <lineage>
        <taxon>Bacteria</taxon>
        <taxon>Pseudomonadati</taxon>
        <taxon>Planctomycetota</taxon>
        <taxon>Planctomycetia</taxon>
        <taxon>Planctomycetales</taxon>
        <taxon>Planctomycetaceae</taxon>
        <taxon>Polystyrenella</taxon>
    </lineage>
</organism>
<dbReference type="KEGG" id="plon:Pla110_09320"/>
<evidence type="ECO:0000313" key="2">
    <source>
        <dbReference type="EMBL" id="QDU79226.1"/>
    </source>
</evidence>
<name>A0A518CJ19_9PLAN</name>
<sequence>MGTASRNFSDDDRERINQAVKQAETITSAEIVPVVAGSSGRYDRAEDIVGVWVAGLLIVLTWLFYPLPVSDAGDWSATHPLWQLIAILIAGVVGFLLGAVLGTCYLPLRRMFTPVSQMQEEVYTRARQVFYDNRVHHTAGASGVLLYVSLYEHQAAVIADQTVLDKIDQAGLHAICTEFTDRLHTESMASALCETIQHLGERLATDLPATGEKKNELSDALVELE</sequence>
<keyword evidence="1" id="KW-1133">Transmembrane helix</keyword>
<dbReference type="OrthoDB" id="214557at2"/>
<feature type="transmembrane region" description="Helical" evidence="1">
    <location>
        <begin position="85"/>
        <end position="108"/>
    </location>
</feature>
<dbReference type="Proteomes" id="UP000317178">
    <property type="component" value="Chromosome"/>
</dbReference>
<feature type="transmembrane region" description="Helical" evidence="1">
    <location>
        <begin position="48"/>
        <end position="65"/>
    </location>
</feature>
<evidence type="ECO:0000256" key="1">
    <source>
        <dbReference type="SAM" id="Phobius"/>
    </source>
</evidence>
<dbReference type="AlphaFoldDB" id="A0A518CJ19"/>
<keyword evidence="1" id="KW-0472">Membrane</keyword>
<gene>
    <name evidence="2" type="ORF">Pla110_09320</name>
</gene>
<dbReference type="RefSeq" id="WP_144993661.1">
    <property type="nucleotide sequence ID" value="NZ_CP036281.1"/>
</dbReference>
<protein>
    <recommendedName>
        <fullName evidence="4">TPM domain-containing protein</fullName>
    </recommendedName>
</protein>
<proteinExistence type="predicted"/>
<keyword evidence="3" id="KW-1185">Reference proteome</keyword>
<dbReference type="EMBL" id="CP036281">
    <property type="protein sequence ID" value="QDU79226.1"/>
    <property type="molecule type" value="Genomic_DNA"/>
</dbReference>
<keyword evidence="1" id="KW-0812">Transmembrane</keyword>
<accession>A0A518CJ19</accession>
<evidence type="ECO:0000313" key="3">
    <source>
        <dbReference type="Proteomes" id="UP000317178"/>
    </source>
</evidence>
<evidence type="ECO:0008006" key="4">
    <source>
        <dbReference type="Google" id="ProtNLM"/>
    </source>
</evidence>
<reference evidence="2 3" key="1">
    <citation type="submission" date="2019-02" db="EMBL/GenBank/DDBJ databases">
        <title>Deep-cultivation of Planctomycetes and their phenomic and genomic characterization uncovers novel biology.</title>
        <authorList>
            <person name="Wiegand S."/>
            <person name="Jogler M."/>
            <person name="Boedeker C."/>
            <person name="Pinto D."/>
            <person name="Vollmers J."/>
            <person name="Rivas-Marin E."/>
            <person name="Kohn T."/>
            <person name="Peeters S.H."/>
            <person name="Heuer A."/>
            <person name="Rast P."/>
            <person name="Oberbeckmann S."/>
            <person name="Bunk B."/>
            <person name="Jeske O."/>
            <person name="Meyerdierks A."/>
            <person name="Storesund J.E."/>
            <person name="Kallscheuer N."/>
            <person name="Luecker S."/>
            <person name="Lage O.M."/>
            <person name="Pohl T."/>
            <person name="Merkel B.J."/>
            <person name="Hornburger P."/>
            <person name="Mueller R.-W."/>
            <person name="Bruemmer F."/>
            <person name="Labrenz M."/>
            <person name="Spormann A.M."/>
            <person name="Op den Camp H."/>
            <person name="Overmann J."/>
            <person name="Amann R."/>
            <person name="Jetten M.S.M."/>
            <person name="Mascher T."/>
            <person name="Medema M.H."/>
            <person name="Devos D.P."/>
            <person name="Kaster A.-K."/>
            <person name="Ovreas L."/>
            <person name="Rohde M."/>
            <person name="Galperin M.Y."/>
            <person name="Jogler C."/>
        </authorList>
    </citation>
    <scope>NUCLEOTIDE SEQUENCE [LARGE SCALE GENOMIC DNA]</scope>
    <source>
        <strain evidence="2 3">Pla110</strain>
    </source>
</reference>
<dbReference type="Gene3D" id="3.10.310.50">
    <property type="match status" value="1"/>
</dbReference>
<dbReference type="PANTHER" id="PTHR30373">
    <property type="entry name" value="UPF0603 PROTEIN YGCG"/>
    <property type="match status" value="1"/>
</dbReference>
<dbReference type="PANTHER" id="PTHR30373:SF8">
    <property type="entry name" value="BLL7265 PROTEIN"/>
    <property type="match status" value="1"/>
</dbReference>